<dbReference type="InterPro" id="IPR000742">
    <property type="entry name" value="EGF"/>
</dbReference>
<dbReference type="CDD" id="cd19810">
    <property type="entry name" value="Bbox1_TRIM56_C-V"/>
    <property type="match status" value="1"/>
</dbReference>
<dbReference type="Pfam" id="PF13445">
    <property type="entry name" value="zf-RING_UBOX"/>
    <property type="match status" value="1"/>
</dbReference>
<feature type="domain" description="RING-type" evidence="25">
    <location>
        <begin position="1071"/>
        <end position="1110"/>
    </location>
</feature>
<dbReference type="Pfam" id="PF00643">
    <property type="entry name" value="zf-B_box"/>
    <property type="match status" value="1"/>
</dbReference>
<dbReference type="InterPro" id="IPR017907">
    <property type="entry name" value="Znf_RING_CS"/>
</dbReference>
<dbReference type="SMART" id="SM00181">
    <property type="entry name" value="EGF"/>
    <property type="match status" value="4"/>
</dbReference>
<accession>A0A8J6G7E4</accession>
<keyword evidence="7" id="KW-0597">Phosphoprotein</keyword>
<dbReference type="GO" id="GO:0060340">
    <property type="term" value="P:positive regulation of type I interferon-mediated signaling pathway"/>
    <property type="evidence" value="ECO:0007669"/>
    <property type="project" value="UniProtKB-ARBA"/>
</dbReference>
<dbReference type="SUPFAM" id="SSF57850">
    <property type="entry name" value="RING/U-box"/>
    <property type="match status" value="1"/>
</dbReference>
<evidence type="ECO:0000256" key="10">
    <source>
        <dbReference type="ARBA" id="ARBA00022723"/>
    </source>
</evidence>
<dbReference type="PROSITE" id="PS50119">
    <property type="entry name" value="ZF_BBOX"/>
    <property type="match status" value="1"/>
</dbReference>
<keyword evidence="12 20" id="KW-0863">Zinc-finger</keyword>
<reference evidence="27" key="1">
    <citation type="submission" date="2020-03" db="EMBL/GenBank/DDBJ databases">
        <title>Studies in the Genomics of Life Span.</title>
        <authorList>
            <person name="Glass D."/>
        </authorList>
    </citation>
    <scope>NUCLEOTIDE SEQUENCE</scope>
    <source>
        <strain evidence="27">LTLLF</strain>
        <tissue evidence="27">Muscle</tissue>
    </source>
</reference>
<evidence type="ECO:0000256" key="14">
    <source>
        <dbReference type="ARBA" id="ARBA00022833"/>
    </source>
</evidence>
<feature type="region of interest" description="Disordered" evidence="22">
    <location>
        <begin position="1"/>
        <end position="29"/>
    </location>
</feature>
<evidence type="ECO:0000256" key="8">
    <source>
        <dbReference type="ARBA" id="ARBA00022588"/>
    </source>
</evidence>
<keyword evidence="15" id="KW-0391">Immunity</keyword>
<dbReference type="Proteomes" id="UP000710432">
    <property type="component" value="Unassembled WGS sequence"/>
</dbReference>
<dbReference type="GO" id="GO:0061630">
    <property type="term" value="F:ubiquitin protein ligase activity"/>
    <property type="evidence" value="ECO:0007669"/>
    <property type="project" value="UniProtKB-EC"/>
</dbReference>
<dbReference type="PROSITE" id="PS50024">
    <property type="entry name" value="SEA"/>
    <property type="match status" value="2"/>
</dbReference>
<keyword evidence="10" id="KW-0479">Metal-binding</keyword>
<evidence type="ECO:0000256" key="17">
    <source>
        <dbReference type="ARBA" id="ARBA00023118"/>
    </source>
</evidence>
<dbReference type="SMART" id="SM00336">
    <property type="entry name" value="BBOX"/>
    <property type="match status" value="1"/>
</dbReference>
<keyword evidence="16 21" id="KW-0175">Coiled coil</keyword>
<dbReference type="GO" id="GO:0051607">
    <property type="term" value="P:defense response to virus"/>
    <property type="evidence" value="ECO:0007669"/>
    <property type="project" value="UniProtKB-KW"/>
</dbReference>
<organism evidence="27 28">
    <name type="scientific">Microtus ochrogaster</name>
    <name type="common">Prairie vole</name>
    <dbReference type="NCBI Taxonomy" id="79684"/>
    <lineage>
        <taxon>Eukaryota</taxon>
        <taxon>Metazoa</taxon>
        <taxon>Chordata</taxon>
        <taxon>Craniata</taxon>
        <taxon>Vertebrata</taxon>
        <taxon>Euteleostomi</taxon>
        <taxon>Mammalia</taxon>
        <taxon>Eutheria</taxon>
        <taxon>Euarchontoglires</taxon>
        <taxon>Glires</taxon>
        <taxon>Rodentia</taxon>
        <taxon>Myomorpha</taxon>
        <taxon>Muroidea</taxon>
        <taxon>Cricetidae</taxon>
        <taxon>Arvicolinae</taxon>
        <taxon>Microtus</taxon>
    </lineage>
</organism>
<evidence type="ECO:0000256" key="15">
    <source>
        <dbReference type="ARBA" id="ARBA00022859"/>
    </source>
</evidence>
<dbReference type="FunFam" id="3.30.160.60:FF:001287">
    <property type="entry name" value="E3 ubiquitin-protein ligase TRIM56"/>
    <property type="match status" value="1"/>
</dbReference>
<keyword evidence="14" id="KW-0862">Zinc</keyword>
<comment type="caution">
    <text evidence="27">The sequence shown here is derived from an EMBL/GenBank/DDBJ whole genome shotgun (WGS) entry which is preliminary data.</text>
</comment>
<evidence type="ECO:0000259" key="25">
    <source>
        <dbReference type="PROSITE" id="PS50089"/>
    </source>
</evidence>
<dbReference type="Gene3D" id="2.120.10.30">
    <property type="entry name" value="TolB, C-terminal domain"/>
    <property type="match status" value="1"/>
</dbReference>
<evidence type="ECO:0000256" key="5">
    <source>
        <dbReference type="ARBA" id="ARBA00012483"/>
    </source>
</evidence>
<evidence type="ECO:0000256" key="4">
    <source>
        <dbReference type="ARBA" id="ARBA00008518"/>
    </source>
</evidence>
<dbReference type="FunFam" id="2.120.10.30:FF:000050">
    <property type="entry name" value="E3 ubiquitin-protein ligase TRIM56"/>
    <property type="match status" value="1"/>
</dbReference>
<dbReference type="SUPFAM" id="SSF57845">
    <property type="entry name" value="B-box zinc-binding domain"/>
    <property type="match status" value="1"/>
</dbReference>
<keyword evidence="8" id="KW-0399">Innate immunity</keyword>
<dbReference type="InterPro" id="IPR027370">
    <property type="entry name" value="Znf-RING_euk"/>
</dbReference>
<keyword evidence="23" id="KW-0472">Membrane</keyword>
<comment type="similarity">
    <text evidence="4">Belongs to the TRIM/RBCC family.</text>
</comment>
<evidence type="ECO:0000313" key="27">
    <source>
        <dbReference type="EMBL" id="KAH0505771.1"/>
    </source>
</evidence>
<dbReference type="InterPro" id="IPR011042">
    <property type="entry name" value="6-blade_b-propeller_TolB-like"/>
</dbReference>
<dbReference type="Gene3D" id="3.30.160.60">
    <property type="entry name" value="Classic Zinc Finger"/>
    <property type="match status" value="1"/>
</dbReference>
<dbReference type="Gene3D" id="3.30.40.10">
    <property type="entry name" value="Zinc/RING finger domain, C3HC4 (zinc finger)"/>
    <property type="match status" value="1"/>
</dbReference>
<feature type="compositionally biased region" description="Basic and acidic residues" evidence="22">
    <location>
        <begin position="18"/>
        <end position="27"/>
    </location>
</feature>
<dbReference type="InterPro" id="IPR001841">
    <property type="entry name" value="Znf_RING"/>
</dbReference>
<dbReference type="Pfam" id="PF01390">
    <property type="entry name" value="SEA"/>
    <property type="match status" value="2"/>
</dbReference>
<dbReference type="CDD" id="cd19789">
    <property type="entry name" value="Bbox2_TRIM56_C-V"/>
    <property type="match status" value="1"/>
</dbReference>
<evidence type="ECO:0000256" key="16">
    <source>
        <dbReference type="ARBA" id="ARBA00023054"/>
    </source>
</evidence>
<evidence type="ECO:0000256" key="18">
    <source>
        <dbReference type="ARBA" id="ARBA00073088"/>
    </source>
</evidence>
<evidence type="ECO:0000256" key="1">
    <source>
        <dbReference type="ARBA" id="ARBA00000900"/>
    </source>
</evidence>
<protein>
    <recommendedName>
        <fullName evidence="18">E3 ubiquitin-protein ligase TRIM56</fullName>
        <ecNumber evidence="5">2.3.2.27</ecNumber>
    </recommendedName>
    <alternativeName>
        <fullName evidence="19">Tripartite motif-containing protein 56</fullName>
    </alternativeName>
</protein>
<keyword evidence="6" id="KW-0963">Cytoplasm</keyword>
<dbReference type="GO" id="GO:0045087">
    <property type="term" value="P:innate immune response"/>
    <property type="evidence" value="ECO:0007669"/>
    <property type="project" value="UniProtKB-KW"/>
</dbReference>
<evidence type="ECO:0000259" key="24">
    <source>
        <dbReference type="PROSITE" id="PS50024"/>
    </source>
</evidence>
<evidence type="ECO:0000256" key="12">
    <source>
        <dbReference type="ARBA" id="ARBA00022771"/>
    </source>
</evidence>
<comment type="catalytic activity">
    <reaction evidence="1">
        <text>S-ubiquitinyl-[E2 ubiquitin-conjugating enzyme]-L-cysteine + [acceptor protein]-L-lysine = [E2 ubiquitin-conjugating enzyme]-L-cysteine + N(6)-ubiquitinyl-[acceptor protein]-L-lysine.</text>
        <dbReference type="EC" id="2.3.2.27"/>
    </reaction>
</comment>
<evidence type="ECO:0000256" key="22">
    <source>
        <dbReference type="SAM" id="MobiDB-lite"/>
    </source>
</evidence>
<evidence type="ECO:0000256" key="23">
    <source>
        <dbReference type="SAM" id="Phobius"/>
    </source>
</evidence>
<evidence type="ECO:0000256" key="2">
    <source>
        <dbReference type="ARBA" id="ARBA00004496"/>
    </source>
</evidence>
<feature type="region of interest" description="Disordered" evidence="22">
    <location>
        <begin position="1909"/>
        <end position="1958"/>
    </location>
</feature>
<keyword evidence="23" id="KW-1133">Transmembrane helix</keyword>
<evidence type="ECO:0000259" key="26">
    <source>
        <dbReference type="PROSITE" id="PS50119"/>
    </source>
</evidence>
<dbReference type="InterPro" id="IPR053311">
    <property type="entry name" value="Mucosal_Integrity_Assoc"/>
</dbReference>
<gene>
    <name evidence="27" type="ORF">LTLLF_176960</name>
</gene>
<sequence length="1958" mass="216444">MPQWLLSSHEPPYPAPDDGEHTPRTDHLPSNFKPIYESLLRFPIRPDTMMALMTKFTIKVETSPIFLVYIPTTACMHPSGFVIGPSHPHHLCLSSECEKTLMEELQSASHDGGGCQDNQSELRLREGTSCFSTGAYWSQAGTVRLQSTGEHRLGTWGADAPLLLLLLALSVWVAHPQGRDKGTSPQTVNNENFPVAPEKVETNMRFLDFLRRKALMARGLSLGDAGDLDPAAGSPALGAHLFSSSGLLNDLSKFCHFLEDCNNGRWNGSQCECKTGYTGQLCDTILYSFPIDIPNVVNATVSMTVKVTERNFSDDLRNTSSQAYKDFINLFLSQMDKIYEGHDLPEYKEVIIKELLNGSIVVKSEVVLEANYTPEYQTLFSNLTRVVRAKIMNATRANETDRSLCRNAKLCYNSNFTTVHTETLKFSFNPVGECGARNYEPLGAVGRSRWNVDERCMREAAKDFGQYFYPEVLEGRLTCVNKCTQGTKSQLNCNLGQCQLLRSGPHCVCPNTDTHWYWGETCESRTSKRLVYGLVGTVLSVLLVLVVILAVFLGRSQKKLHGPKYDLSQAWQREAFPGIFRSSGIWEGQNLKEDQLGLEQGHSHFQPNLQYVDPNTQILALSFAVTCLNGGSWTGEVCLCPNGFSGDRCQDPVPIVICQNGGIWDGIKCQCTSLFYGPRCEEVVESIEIEPTVSATVEVTVRVTSQDFSNELYDKKSPKFQEFNKTFSEQMAIIYAGIPEYDGVVIKGLKNGSIIVDYDVILKAQYTPDYNVMFQGIKNDVQKKIINATQVQVSGADKNCIGFMLCFNANDTKVQNISISDAVTPQEECWEKAGEEYKQYVLAEKKDEKWHCITACSTGYKSSLDCHYGKCQLQRSGPQCLCLTTDTHWYSGETCDWGIQKSLVYGLVGAGVAVLLVVLVILAVFSFRYRREAQREHSRVTQMQKWNEEEGRTPGAFNNTGFDHNEEREDYINLGSVYSNFDALRNINPDEKIQIQRPQVVMTSLLCPTQGFCMFTFGACCKEDGVEERQPSPSTQCLLEARISQPSRSRMVSKVSSPTLLEALSSDFLACKICLEQLHLPKTLPCLHTYCQDCLAQLDIGGQVRCPECRETVPVPPEGVAAFKTNFFVNGLLDLVKARASGDAHSGKPTCALCPLVGGKSSGGPATARCLDCADDLCQACADGHRCSRQTHKHRVVDLVGYRAGWYDEEARERQASQCPQHPGEALCFLCQPCSQLLCKDCRLGPHLDHPCLPLAEAVRSRKPGLEELLAGVDSNLVELEATRVAEKEALAQLREQAASVGAQVEEAAERILKSLLTQKQEVLGQLRAHVEAAEEATRERLTKIEGQEQVAKAAAAFARRVLSLGLEAEILSLEGAITQRLRQLQDSPWTPGPIRCVLPKLELYPGLQDKNCHLLRLSFEEQKQSQKDSENGGAGTQGGDDSQSQGEERTKTGKQAGAQSLCKDGAPTPKEGKAQNSQEDDDVQIERGNRSNKKKKCKGRGKPISREPSPILRPNLEGSGLLPRPVFSWSFPTRMPGDKRSPRITGLCPYGPQEILVADEQNRVLKRFSLNGDYKGTVPVPEGCSPCSVAALQNAVAFSANARLYLVSPEGEVQWRRSLSLTQSSHAVAAMPCGDRVAVSVAGHVEVYKKEGSLATRFIPGGKASRGQRALVFLTTSPQGDFVGSDWQQNSVVFCDGLGQVIWEYKGPGLHGCQPGSVSVDKKGFIFLTLREVNKVVILDPKGSLLGDFLTAYHGLEKPRVTTMVDGKYLVVSLSNGTIHVFRVRWSEVYINWFRSDDQKPFETGKQNPLQDNRSALKCHPQAQDSTQDFSRFQALEPEMPDLVDDVLASDITWRIGRVSLEDSLTDTLVGGAGWHSGHGYSESVKGAELVPGKHRTISKIYTHTPALPLPSAARSQAPSGRKMNSILPNNKEQLEDHKSPTELPPHLTSPSKQRHK</sequence>
<dbReference type="InterPro" id="IPR000082">
    <property type="entry name" value="SEA_dom"/>
</dbReference>
<keyword evidence="13" id="KW-0833">Ubl conjugation pathway</keyword>
<feature type="domain" description="SEA" evidence="24">
    <location>
        <begin position="297"/>
        <end position="412"/>
    </location>
</feature>
<proteinExistence type="inferred from homology"/>
<evidence type="ECO:0000256" key="19">
    <source>
        <dbReference type="ARBA" id="ARBA00076787"/>
    </source>
</evidence>
<comment type="subcellular location">
    <subcellularLocation>
        <location evidence="2">Cytoplasm</location>
    </subcellularLocation>
</comment>
<evidence type="ECO:0000256" key="7">
    <source>
        <dbReference type="ARBA" id="ARBA00022553"/>
    </source>
</evidence>
<dbReference type="GO" id="GO:0006513">
    <property type="term" value="P:protein monoubiquitination"/>
    <property type="evidence" value="ECO:0007669"/>
    <property type="project" value="UniProtKB-ARBA"/>
</dbReference>
<dbReference type="EMBL" id="JAATJU010024398">
    <property type="protein sequence ID" value="KAH0505771.1"/>
    <property type="molecule type" value="Genomic_DNA"/>
</dbReference>
<evidence type="ECO:0000256" key="9">
    <source>
        <dbReference type="ARBA" id="ARBA00022679"/>
    </source>
</evidence>
<comment type="pathway">
    <text evidence="3">Protein modification; protein ubiquitination.</text>
</comment>
<dbReference type="InterPro" id="IPR000315">
    <property type="entry name" value="Znf_B-box"/>
</dbReference>
<dbReference type="SMART" id="SM00200">
    <property type="entry name" value="SEA"/>
    <property type="match status" value="2"/>
</dbReference>
<dbReference type="SUPFAM" id="SSF82671">
    <property type="entry name" value="SEA domain"/>
    <property type="match status" value="1"/>
</dbReference>
<feature type="domain" description="SEA" evidence="24">
    <location>
        <begin position="693"/>
        <end position="798"/>
    </location>
</feature>
<evidence type="ECO:0000313" key="28">
    <source>
        <dbReference type="Proteomes" id="UP000710432"/>
    </source>
</evidence>
<evidence type="ECO:0000256" key="6">
    <source>
        <dbReference type="ARBA" id="ARBA00022490"/>
    </source>
</evidence>
<dbReference type="GO" id="GO:0005737">
    <property type="term" value="C:cytoplasm"/>
    <property type="evidence" value="ECO:0007669"/>
    <property type="project" value="UniProtKB-SubCell"/>
</dbReference>
<dbReference type="PANTHER" id="PTHR37999:SF2">
    <property type="entry name" value="MUCIN-17"/>
    <property type="match status" value="1"/>
</dbReference>
<dbReference type="PROSITE" id="PS50089">
    <property type="entry name" value="ZF_RING_2"/>
    <property type="match status" value="1"/>
</dbReference>
<dbReference type="GO" id="GO:0032479">
    <property type="term" value="P:regulation of type I interferon production"/>
    <property type="evidence" value="ECO:0007669"/>
    <property type="project" value="UniProtKB-ARBA"/>
</dbReference>
<keyword evidence="9" id="KW-0808">Transferase</keyword>
<dbReference type="InterPro" id="IPR036364">
    <property type="entry name" value="SEA_dom_sf"/>
</dbReference>
<feature type="domain" description="B box-type" evidence="26">
    <location>
        <begin position="1214"/>
        <end position="1255"/>
    </location>
</feature>
<dbReference type="SMART" id="SM00184">
    <property type="entry name" value="RING"/>
    <property type="match status" value="1"/>
</dbReference>
<feature type="region of interest" description="Disordered" evidence="22">
    <location>
        <begin position="1424"/>
        <end position="1520"/>
    </location>
</feature>
<feature type="compositionally biased region" description="Basic residues" evidence="22">
    <location>
        <begin position="1491"/>
        <end position="1504"/>
    </location>
</feature>
<dbReference type="PANTHER" id="PTHR37999">
    <property type="entry name" value="MUCIN-17"/>
    <property type="match status" value="1"/>
</dbReference>
<dbReference type="Gene3D" id="2.10.25.10">
    <property type="entry name" value="Laminin"/>
    <property type="match status" value="1"/>
</dbReference>
<dbReference type="PROSITE" id="PS00022">
    <property type="entry name" value="EGF_1"/>
    <property type="match status" value="2"/>
</dbReference>
<dbReference type="FunFam" id="3.30.40.10:FF:000362">
    <property type="entry name" value="E3 ubiquitin-protein ligase TRIM56"/>
    <property type="match status" value="1"/>
</dbReference>
<evidence type="ECO:0000256" key="13">
    <source>
        <dbReference type="ARBA" id="ARBA00022786"/>
    </source>
</evidence>
<evidence type="ECO:0000256" key="11">
    <source>
        <dbReference type="ARBA" id="ARBA00022737"/>
    </source>
</evidence>
<keyword evidence="23" id="KW-0812">Transmembrane</keyword>
<evidence type="ECO:0000256" key="20">
    <source>
        <dbReference type="PROSITE-ProRule" id="PRU00024"/>
    </source>
</evidence>
<dbReference type="EC" id="2.3.2.27" evidence="5"/>
<evidence type="ECO:0000256" key="3">
    <source>
        <dbReference type="ARBA" id="ARBA00004906"/>
    </source>
</evidence>
<dbReference type="GO" id="GO:0071944">
    <property type="term" value="C:cell periphery"/>
    <property type="evidence" value="ECO:0007669"/>
    <property type="project" value="UniProtKB-ARBA"/>
</dbReference>
<dbReference type="InterPro" id="IPR013083">
    <property type="entry name" value="Znf_RING/FYVE/PHD"/>
</dbReference>
<dbReference type="SUPFAM" id="SSF75011">
    <property type="entry name" value="3-carboxy-cis,cis-mucoante lactonizing enzyme"/>
    <property type="match status" value="1"/>
</dbReference>
<dbReference type="PROSITE" id="PS01186">
    <property type="entry name" value="EGF_2"/>
    <property type="match status" value="2"/>
</dbReference>
<keyword evidence="17" id="KW-0051">Antiviral defense</keyword>
<feature type="transmembrane region" description="Helical" evidence="23">
    <location>
        <begin position="903"/>
        <end position="927"/>
    </location>
</feature>
<dbReference type="GO" id="GO:0008270">
    <property type="term" value="F:zinc ion binding"/>
    <property type="evidence" value="ECO:0007669"/>
    <property type="project" value="UniProtKB-KW"/>
</dbReference>
<feature type="transmembrane region" description="Helical" evidence="23">
    <location>
        <begin position="530"/>
        <end position="554"/>
    </location>
</feature>
<name>A0A8J6G7E4_MICOH</name>
<keyword evidence="11" id="KW-0677">Repeat</keyword>
<dbReference type="PROSITE" id="PS00518">
    <property type="entry name" value="ZF_RING_1"/>
    <property type="match status" value="1"/>
</dbReference>
<feature type="coiled-coil region" evidence="21">
    <location>
        <begin position="1277"/>
        <end position="1337"/>
    </location>
</feature>
<dbReference type="CDD" id="cd16584">
    <property type="entry name" value="RING-HC_TRIM56_C-V"/>
    <property type="match status" value="1"/>
</dbReference>
<evidence type="ECO:0000256" key="21">
    <source>
        <dbReference type="SAM" id="Coils"/>
    </source>
</evidence>